<reference evidence="2" key="1">
    <citation type="submission" date="2016-10" db="EMBL/GenBank/DDBJ databases">
        <authorList>
            <person name="Varghese N."/>
            <person name="Submissions S."/>
        </authorList>
    </citation>
    <scope>NUCLEOTIDE SEQUENCE [LARGE SCALE GENOMIC DNA]</scope>
    <source>
        <strain evidence="2">MO64</strain>
    </source>
</reference>
<protein>
    <submittedName>
        <fullName evidence="1">Putative addiction module killer protein</fullName>
    </submittedName>
</protein>
<dbReference type="EMBL" id="FOSR01000001">
    <property type="protein sequence ID" value="SFK30271.1"/>
    <property type="molecule type" value="Genomic_DNA"/>
</dbReference>
<accession>A0A1I3YG63</accession>
<sequence>MSAVQQSDEFREWFKGLKDQVAKAKILVRIKRLAAGNMGDAKHFDGIIELRIDHGPGYRVYAVRKGNTVYLLLYGGDKSSQQKDIEKAKKILAANSSSN</sequence>
<evidence type="ECO:0000313" key="1">
    <source>
        <dbReference type="EMBL" id="SFK30271.1"/>
    </source>
</evidence>
<dbReference type="PIRSF" id="PIRSF028744">
    <property type="entry name" value="Addict_mod_HI1419"/>
    <property type="match status" value="1"/>
</dbReference>
<dbReference type="PANTHER" id="PTHR41791">
    <property type="entry name" value="SSL7039 PROTEIN"/>
    <property type="match status" value="1"/>
</dbReference>
<keyword evidence="2" id="KW-1185">Reference proteome</keyword>
<dbReference type="PANTHER" id="PTHR41791:SF1">
    <property type="entry name" value="SSL7039 PROTEIN"/>
    <property type="match status" value="1"/>
</dbReference>
<dbReference type="Proteomes" id="UP000198725">
    <property type="component" value="Unassembled WGS sequence"/>
</dbReference>
<dbReference type="InterPro" id="IPR014056">
    <property type="entry name" value="TypeIITA-like_toxin_pred"/>
</dbReference>
<dbReference type="NCBIfam" id="TIGR02683">
    <property type="entry name" value="upstrm_HI1419"/>
    <property type="match status" value="1"/>
</dbReference>
<evidence type="ECO:0000313" key="2">
    <source>
        <dbReference type="Proteomes" id="UP000198725"/>
    </source>
</evidence>
<dbReference type="InterPro" id="IPR009241">
    <property type="entry name" value="HigB-like"/>
</dbReference>
<dbReference type="AlphaFoldDB" id="A0A1I3YG63"/>
<name>A0A1I3YG63_9GAMM</name>
<gene>
    <name evidence="1" type="ORF">SAMN05192579_101461</name>
</gene>
<organism evidence="1 2">
    <name type="scientific">Rhodanobacter glycinis</name>
    <dbReference type="NCBI Taxonomy" id="582702"/>
    <lineage>
        <taxon>Bacteria</taxon>
        <taxon>Pseudomonadati</taxon>
        <taxon>Pseudomonadota</taxon>
        <taxon>Gammaproteobacteria</taxon>
        <taxon>Lysobacterales</taxon>
        <taxon>Rhodanobacteraceae</taxon>
        <taxon>Rhodanobacter</taxon>
    </lineage>
</organism>
<dbReference type="Pfam" id="PF05973">
    <property type="entry name" value="Gp49"/>
    <property type="match status" value="1"/>
</dbReference>
<proteinExistence type="predicted"/>
<dbReference type="RefSeq" id="WP_092701004.1">
    <property type="nucleotide sequence ID" value="NZ_FOSR01000001.1"/>
</dbReference>